<dbReference type="EMBL" id="CAJNOK010017519">
    <property type="protein sequence ID" value="CAF1265496.1"/>
    <property type="molecule type" value="Genomic_DNA"/>
</dbReference>
<keyword evidence="1" id="KW-0343">GTPase activation</keyword>
<evidence type="ECO:0000313" key="5">
    <source>
        <dbReference type="EMBL" id="CAF1265496.1"/>
    </source>
</evidence>
<accession>A0A8S2Q093</accession>
<proteinExistence type="predicted"/>
<dbReference type="SMART" id="SM00368">
    <property type="entry name" value="LRR_RI"/>
    <property type="match status" value="4"/>
</dbReference>
<protein>
    <submittedName>
        <fullName evidence="6">Uncharacterized protein</fullName>
    </submittedName>
</protein>
<dbReference type="GO" id="GO:0048471">
    <property type="term" value="C:perinuclear region of cytoplasm"/>
    <property type="evidence" value="ECO:0007669"/>
    <property type="project" value="TreeGrafter"/>
</dbReference>
<evidence type="ECO:0000256" key="4">
    <source>
        <dbReference type="SAM" id="Phobius"/>
    </source>
</evidence>
<evidence type="ECO:0000313" key="7">
    <source>
        <dbReference type="Proteomes" id="UP000682733"/>
    </source>
</evidence>
<dbReference type="GO" id="GO:0005829">
    <property type="term" value="C:cytosol"/>
    <property type="evidence" value="ECO:0007669"/>
    <property type="project" value="TreeGrafter"/>
</dbReference>
<reference evidence="6" key="1">
    <citation type="submission" date="2021-02" db="EMBL/GenBank/DDBJ databases">
        <authorList>
            <person name="Nowell W R."/>
        </authorList>
    </citation>
    <scope>NUCLEOTIDE SEQUENCE</scope>
</reference>
<keyword evidence="2" id="KW-0433">Leucine-rich repeat</keyword>
<keyword evidence="4" id="KW-0812">Transmembrane</keyword>
<dbReference type="GO" id="GO:0031267">
    <property type="term" value="F:small GTPase binding"/>
    <property type="evidence" value="ECO:0007669"/>
    <property type="project" value="TreeGrafter"/>
</dbReference>
<dbReference type="GO" id="GO:0005096">
    <property type="term" value="F:GTPase activator activity"/>
    <property type="evidence" value="ECO:0007669"/>
    <property type="project" value="UniProtKB-KW"/>
</dbReference>
<dbReference type="EMBL" id="CAJOBA010039079">
    <property type="protein sequence ID" value="CAF4071766.1"/>
    <property type="molecule type" value="Genomic_DNA"/>
</dbReference>
<dbReference type="GO" id="GO:0005634">
    <property type="term" value="C:nucleus"/>
    <property type="evidence" value="ECO:0007669"/>
    <property type="project" value="TreeGrafter"/>
</dbReference>
<dbReference type="SUPFAM" id="SSF52047">
    <property type="entry name" value="RNI-like"/>
    <property type="match status" value="1"/>
</dbReference>
<dbReference type="PANTHER" id="PTHR24113">
    <property type="entry name" value="RAN GTPASE-ACTIVATING PROTEIN 1"/>
    <property type="match status" value="1"/>
</dbReference>
<dbReference type="Proteomes" id="UP000677228">
    <property type="component" value="Unassembled WGS sequence"/>
</dbReference>
<dbReference type="Pfam" id="PF13516">
    <property type="entry name" value="LRR_6"/>
    <property type="match status" value="4"/>
</dbReference>
<evidence type="ECO:0000313" key="6">
    <source>
        <dbReference type="EMBL" id="CAF4071766.1"/>
    </source>
</evidence>
<evidence type="ECO:0000256" key="1">
    <source>
        <dbReference type="ARBA" id="ARBA00022468"/>
    </source>
</evidence>
<gene>
    <name evidence="5" type="ORF">OVA965_LOCUS26934</name>
    <name evidence="6" type="ORF">TMI583_LOCUS27678</name>
</gene>
<keyword evidence="4" id="KW-0472">Membrane</keyword>
<dbReference type="GO" id="GO:0006913">
    <property type="term" value="P:nucleocytoplasmic transport"/>
    <property type="evidence" value="ECO:0007669"/>
    <property type="project" value="TreeGrafter"/>
</dbReference>
<dbReference type="Gene3D" id="3.80.10.10">
    <property type="entry name" value="Ribonuclease Inhibitor"/>
    <property type="match status" value="2"/>
</dbReference>
<dbReference type="InterPro" id="IPR001611">
    <property type="entry name" value="Leu-rich_rpt"/>
</dbReference>
<feature type="transmembrane region" description="Helical" evidence="4">
    <location>
        <begin position="106"/>
        <end position="125"/>
    </location>
</feature>
<comment type="caution">
    <text evidence="6">The sequence shown here is derived from an EMBL/GenBank/DDBJ whole genome shotgun (WGS) entry which is preliminary data.</text>
</comment>
<organism evidence="6 7">
    <name type="scientific">Didymodactylos carnosus</name>
    <dbReference type="NCBI Taxonomy" id="1234261"/>
    <lineage>
        <taxon>Eukaryota</taxon>
        <taxon>Metazoa</taxon>
        <taxon>Spiralia</taxon>
        <taxon>Gnathifera</taxon>
        <taxon>Rotifera</taxon>
        <taxon>Eurotatoria</taxon>
        <taxon>Bdelloidea</taxon>
        <taxon>Philodinida</taxon>
        <taxon>Philodinidae</taxon>
        <taxon>Didymodactylos</taxon>
    </lineage>
</organism>
<evidence type="ECO:0000256" key="2">
    <source>
        <dbReference type="ARBA" id="ARBA00022614"/>
    </source>
</evidence>
<sequence>MTYQQVHYKGITKNISVCVIDNQEFVLLQDVHDIFPKITVLLSTDDDPIPYEKDDNGNRLLPLRVKAYLNDILVGYSPDDSDTSDNSQGTTGTKTMTTVTNAKETLLSIMTKLFSFLLMIVLLLVQLKSKFFSSNTEPSLDETALLAETVTSDEIVEKKNNITNEDIDELKKMNVEFVEISMCLNVTRPLILQEMESFSNVLGKGYDNVTGVTFESSIGDNKEATKIFTENLKVNSKVDDIIFNGPLRDDEIESVTDALKENEKVIQIEMIGIISDRTIELIVDALKINKNIQRVTFHAQKVAYFDEAPPSLGENKISATGAKAFASVFQIHEKLEQVNLSVNEISNEGAEYIAQALRLNEHVTSLDLSKNKISDDGAIAIAEALKINKSLTFLDLHGNQIGDRSAKAIGEMLSQNTTLEYFHLDRNKISDIGGKHIEKGLCENKKLAMFWLSDNQISDSVYNQMKIKVSEFNQSVSW</sequence>
<name>A0A8S2Q093_9BILA</name>
<dbReference type="AlphaFoldDB" id="A0A8S2Q093"/>
<evidence type="ECO:0000256" key="3">
    <source>
        <dbReference type="ARBA" id="ARBA00022737"/>
    </source>
</evidence>
<dbReference type="InterPro" id="IPR027038">
    <property type="entry name" value="RanGap"/>
</dbReference>
<keyword evidence="4" id="KW-1133">Transmembrane helix</keyword>
<dbReference type="InterPro" id="IPR032675">
    <property type="entry name" value="LRR_dom_sf"/>
</dbReference>
<keyword evidence="3" id="KW-0677">Repeat</keyword>
<dbReference type="PANTHER" id="PTHR24113:SF12">
    <property type="entry name" value="RAN GTPASE-ACTIVATING PROTEIN 1"/>
    <property type="match status" value="1"/>
</dbReference>
<dbReference type="Proteomes" id="UP000682733">
    <property type="component" value="Unassembled WGS sequence"/>
</dbReference>